<dbReference type="Proteomes" id="UP001233999">
    <property type="component" value="Unassembled WGS sequence"/>
</dbReference>
<proteinExistence type="predicted"/>
<name>A0AAD8AAK5_DIPPU</name>
<dbReference type="AlphaFoldDB" id="A0AAD8AAK5"/>
<reference evidence="1" key="2">
    <citation type="submission" date="2023-05" db="EMBL/GenBank/DDBJ databases">
        <authorList>
            <person name="Fouks B."/>
        </authorList>
    </citation>
    <scope>NUCLEOTIDE SEQUENCE</scope>
    <source>
        <strain evidence="1">Stay&amp;Tobe</strain>
        <tissue evidence="1">Testes</tissue>
    </source>
</reference>
<protein>
    <submittedName>
        <fullName evidence="1">Uncharacterized protein</fullName>
    </submittedName>
</protein>
<feature type="non-terminal residue" evidence="1">
    <location>
        <position position="1"/>
    </location>
</feature>
<keyword evidence="2" id="KW-1185">Reference proteome</keyword>
<reference evidence="1" key="1">
    <citation type="journal article" date="2023" name="IScience">
        <title>Live-bearing cockroach genome reveals convergent evolutionary mechanisms linked to viviparity in insects and beyond.</title>
        <authorList>
            <person name="Fouks B."/>
            <person name="Harrison M.C."/>
            <person name="Mikhailova A.A."/>
            <person name="Marchal E."/>
            <person name="English S."/>
            <person name="Carruthers M."/>
            <person name="Jennings E.C."/>
            <person name="Chiamaka E.L."/>
            <person name="Frigard R.A."/>
            <person name="Pippel M."/>
            <person name="Attardo G.M."/>
            <person name="Benoit J.B."/>
            <person name="Bornberg-Bauer E."/>
            <person name="Tobe S.S."/>
        </authorList>
    </citation>
    <scope>NUCLEOTIDE SEQUENCE</scope>
    <source>
        <strain evidence="1">Stay&amp;Tobe</strain>
    </source>
</reference>
<evidence type="ECO:0000313" key="2">
    <source>
        <dbReference type="Proteomes" id="UP001233999"/>
    </source>
</evidence>
<dbReference type="EMBL" id="JASPKZ010002333">
    <property type="protein sequence ID" value="KAJ9595489.1"/>
    <property type="molecule type" value="Genomic_DNA"/>
</dbReference>
<feature type="non-terminal residue" evidence="1">
    <location>
        <position position="382"/>
    </location>
</feature>
<evidence type="ECO:0000313" key="1">
    <source>
        <dbReference type="EMBL" id="KAJ9595489.1"/>
    </source>
</evidence>
<gene>
    <name evidence="1" type="ORF">L9F63_013311</name>
</gene>
<organism evidence="1 2">
    <name type="scientific">Diploptera punctata</name>
    <name type="common">Pacific beetle cockroach</name>
    <dbReference type="NCBI Taxonomy" id="6984"/>
    <lineage>
        <taxon>Eukaryota</taxon>
        <taxon>Metazoa</taxon>
        <taxon>Ecdysozoa</taxon>
        <taxon>Arthropoda</taxon>
        <taxon>Hexapoda</taxon>
        <taxon>Insecta</taxon>
        <taxon>Pterygota</taxon>
        <taxon>Neoptera</taxon>
        <taxon>Polyneoptera</taxon>
        <taxon>Dictyoptera</taxon>
        <taxon>Blattodea</taxon>
        <taxon>Blaberoidea</taxon>
        <taxon>Blaberidae</taxon>
        <taxon>Diplopterinae</taxon>
        <taxon>Diploptera</taxon>
    </lineage>
</organism>
<sequence length="382" mass="43622">KKIGLKELPCMYRGAPPAFGQSPKLIVRRHQPKLTEIGLICGLSRRRRSFVIKDSFKDVYLLIYTENDEFRLRQAATQGIGEASIQRHVVRHDEASPVAINDHRHHPTGRMTTEPDHLKFSVIRKILTGRHDDIKIGVACRSTPFYRHPPENTYYMIKNNRRNPLRFSPSNPEYRSPGVLHLKARAFACLGETPAWRNFSSTPRKMRAACSSTADGSIVAHMAACRMDHVLDRNPRWTRKVEKHVVITAHTITSVFYSTHTKNAPRWLPPLPLSFRPFLHSWTPACHLSSGHASEDQLLKEEKSDGRQIVEMTHGHISNLGVCFDRSPVATARVVIEVENTKRGMEVGEAVQSLYNFNGRDNTMLNKLNFTCINLRELFQTY</sequence>
<accession>A0AAD8AAK5</accession>
<comment type="caution">
    <text evidence="1">The sequence shown here is derived from an EMBL/GenBank/DDBJ whole genome shotgun (WGS) entry which is preliminary data.</text>
</comment>